<feature type="transmembrane region" description="Helical" evidence="8">
    <location>
        <begin position="260"/>
        <end position="280"/>
    </location>
</feature>
<organism evidence="9 10">
    <name type="scientific">Roseomonas marmotae</name>
    <dbReference type="NCBI Taxonomy" id="2768161"/>
    <lineage>
        <taxon>Bacteria</taxon>
        <taxon>Pseudomonadati</taxon>
        <taxon>Pseudomonadota</taxon>
        <taxon>Alphaproteobacteria</taxon>
        <taxon>Acetobacterales</taxon>
        <taxon>Roseomonadaceae</taxon>
        <taxon>Roseomonas</taxon>
    </lineage>
</organism>
<dbReference type="InterPro" id="IPR013426">
    <property type="entry name" value="EpsH-like"/>
</dbReference>
<evidence type="ECO:0000256" key="1">
    <source>
        <dbReference type="ARBA" id="ARBA00004651"/>
    </source>
</evidence>
<dbReference type="InterPro" id="IPR017540">
    <property type="entry name" value="Exosortase-1"/>
</dbReference>
<evidence type="ECO:0000256" key="4">
    <source>
        <dbReference type="ARBA" id="ARBA00022692"/>
    </source>
</evidence>
<dbReference type="Pfam" id="PF09721">
    <property type="entry name" value="Exosortase_EpsH"/>
    <property type="match status" value="1"/>
</dbReference>
<feature type="transmembrane region" description="Helical" evidence="8">
    <location>
        <begin position="181"/>
        <end position="208"/>
    </location>
</feature>
<evidence type="ECO:0000313" key="9">
    <source>
        <dbReference type="EMBL" id="MBO1076788.1"/>
    </source>
</evidence>
<gene>
    <name evidence="9" type="primary">xrt</name>
    <name evidence="9" type="ORF">IAI60_19410</name>
</gene>
<dbReference type="Proteomes" id="UP001518990">
    <property type="component" value="Unassembled WGS sequence"/>
</dbReference>
<keyword evidence="3" id="KW-0645">Protease</keyword>
<comment type="caution">
    <text evidence="9">The sequence shown here is derived from an EMBL/GenBank/DDBJ whole genome shotgun (WGS) entry which is preliminary data.</text>
</comment>
<dbReference type="InterPro" id="IPR019127">
    <property type="entry name" value="Exosortase"/>
</dbReference>
<evidence type="ECO:0000256" key="2">
    <source>
        <dbReference type="ARBA" id="ARBA00022475"/>
    </source>
</evidence>
<evidence type="ECO:0000256" key="7">
    <source>
        <dbReference type="ARBA" id="ARBA00023136"/>
    </source>
</evidence>
<dbReference type="RefSeq" id="WP_207450179.1">
    <property type="nucleotide sequence ID" value="NZ_CP061091.1"/>
</dbReference>
<keyword evidence="7 8" id="KW-0472">Membrane</keyword>
<evidence type="ECO:0000256" key="6">
    <source>
        <dbReference type="ARBA" id="ARBA00022989"/>
    </source>
</evidence>
<keyword evidence="2" id="KW-1003">Cell membrane</keyword>
<dbReference type="GO" id="GO:0016787">
    <property type="term" value="F:hydrolase activity"/>
    <property type="evidence" value="ECO:0007669"/>
    <property type="project" value="UniProtKB-KW"/>
</dbReference>
<dbReference type="NCBIfam" id="TIGR04178">
    <property type="entry name" value="exo_archaeo"/>
    <property type="match status" value="1"/>
</dbReference>
<feature type="transmembrane region" description="Helical" evidence="8">
    <location>
        <begin position="306"/>
        <end position="329"/>
    </location>
</feature>
<feature type="transmembrane region" description="Helical" evidence="8">
    <location>
        <begin position="111"/>
        <end position="129"/>
    </location>
</feature>
<reference evidence="9 10" key="1">
    <citation type="submission" date="2020-09" db="EMBL/GenBank/DDBJ databases">
        <title>Roseomonas.</title>
        <authorList>
            <person name="Zhu W."/>
        </authorList>
    </citation>
    <scope>NUCLEOTIDE SEQUENCE [LARGE SCALE GENOMIC DNA]</scope>
    <source>
        <strain evidence="9 10">1311</strain>
    </source>
</reference>
<name>A0ABS3KJJ9_9PROT</name>
<dbReference type="EC" id="3.4.22.-" evidence="9"/>
<sequence length="498" mass="52925">MSIAQSTESVASWRGTTWPMAVAVLGAGLAVLGLAFSTEVAAAVDIWDRSTAYNHCWLVLPLALWLAWARRHRLAVLRPEPTLLAAVPALGAGLAWLAAERLGIMEGRQLAALSLTICFILAVVGWRVGRAMAAPLLYLFFLVPFGAFLTPVLQKVTAWFIVAGLQLLQIPHYADDLIIEIPAGTFLVAEACAGLRFIIAALAFGALYGFVMFRSLSRRLAVMLLAIVVPVVANGLRALGIVLLGHHLGSAQAAAADHLVYGWIFFSIVILLLVAAGLPFREDGRPADVAPADAAVVRRLPAVRGAALVTAALICGLVALAGPSLAMALNRASVTAEARPAPLFAPADCQAVGAGTLRCGDGTLQVNISAFSPRSTWSQVASARYELAGDDDEALLLTVKNSDALWQLRQDRDAARIVASAAWLNGEPVGDGLRSRLAQGWNSLRGDNGRPVLVTLLWRPDSARDGTGAVRDRNWLRKVLEEKSMDLGQQAAELSRPG</sequence>
<evidence type="ECO:0000256" key="3">
    <source>
        <dbReference type="ARBA" id="ARBA00022670"/>
    </source>
</evidence>
<protein>
    <submittedName>
        <fullName evidence="9">Exosortase</fullName>
        <ecNumber evidence="9">3.4.22.-</ecNumber>
    </submittedName>
</protein>
<feature type="transmembrane region" description="Helical" evidence="8">
    <location>
        <begin position="136"/>
        <end position="161"/>
    </location>
</feature>
<keyword evidence="10" id="KW-1185">Reference proteome</keyword>
<dbReference type="EMBL" id="JACTNF010000029">
    <property type="protein sequence ID" value="MBO1076788.1"/>
    <property type="molecule type" value="Genomic_DNA"/>
</dbReference>
<evidence type="ECO:0000256" key="5">
    <source>
        <dbReference type="ARBA" id="ARBA00022801"/>
    </source>
</evidence>
<feature type="transmembrane region" description="Helical" evidence="8">
    <location>
        <begin position="81"/>
        <end position="99"/>
    </location>
</feature>
<keyword evidence="5 9" id="KW-0378">Hydrolase</keyword>
<feature type="transmembrane region" description="Helical" evidence="8">
    <location>
        <begin position="52"/>
        <end position="69"/>
    </location>
</feature>
<dbReference type="InterPro" id="IPR026392">
    <property type="entry name" value="Exo/Archaeosortase_dom"/>
</dbReference>
<evidence type="ECO:0000313" key="10">
    <source>
        <dbReference type="Proteomes" id="UP001518990"/>
    </source>
</evidence>
<accession>A0ABS3KJJ9</accession>
<comment type="subcellular location">
    <subcellularLocation>
        <location evidence="1">Cell membrane</location>
        <topology evidence="1">Multi-pass membrane protein</topology>
    </subcellularLocation>
</comment>
<keyword evidence="4 8" id="KW-0812">Transmembrane</keyword>
<dbReference type="NCBIfam" id="TIGR02602">
    <property type="entry name" value="8TM_EpsH"/>
    <property type="match status" value="1"/>
</dbReference>
<proteinExistence type="predicted"/>
<keyword evidence="6 8" id="KW-1133">Transmembrane helix</keyword>
<evidence type="ECO:0000256" key="8">
    <source>
        <dbReference type="SAM" id="Phobius"/>
    </source>
</evidence>
<feature type="transmembrane region" description="Helical" evidence="8">
    <location>
        <begin position="220"/>
        <end position="248"/>
    </location>
</feature>
<dbReference type="NCBIfam" id="TIGR03109">
    <property type="entry name" value="exosort_XrtA"/>
    <property type="match status" value="1"/>
</dbReference>